<proteinExistence type="predicted"/>
<dbReference type="GO" id="GO:0030992">
    <property type="term" value="C:intraciliary transport particle B"/>
    <property type="evidence" value="ECO:0007669"/>
    <property type="project" value="TreeGrafter"/>
</dbReference>
<dbReference type="InterPro" id="IPR015943">
    <property type="entry name" value="WD40/YVTN_repeat-like_dom_sf"/>
</dbReference>
<dbReference type="InterPro" id="IPR056157">
    <property type="entry name" value="TPR_IFT80_172_dom"/>
</dbReference>
<keyword evidence="7" id="KW-0282">Flagellum</keyword>
<evidence type="ECO:0000256" key="2">
    <source>
        <dbReference type="ARBA" id="ARBA00023069"/>
    </source>
</evidence>
<reference evidence="7 8" key="1">
    <citation type="submission" date="2016-04" db="EMBL/GenBank/DDBJ databases">
        <title>The genome of Intoshia linei affirms orthonectids as highly simplified spiralians.</title>
        <authorList>
            <person name="Mikhailov K.V."/>
            <person name="Slusarev G.S."/>
            <person name="Nikitin M.A."/>
            <person name="Logacheva M.D."/>
            <person name="Penin A."/>
            <person name="Aleoshin V."/>
            <person name="Panchin Y.V."/>
        </authorList>
    </citation>
    <scope>NUCLEOTIDE SEQUENCE [LARGE SCALE GENOMIC DNA]</scope>
    <source>
        <strain evidence="7">Intl2013</strain>
        <tissue evidence="7">Whole animal</tissue>
    </source>
</reference>
<protein>
    <submittedName>
        <fullName evidence="7">Intraflagellar transport protein 80</fullName>
    </submittedName>
</protein>
<dbReference type="InterPro" id="IPR056456">
    <property type="entry name" value="Beta-prop_IFT80_2nd"/>
</dbReference>
<keyword evidence="8" id="KW-1185">Reference proteome</keyword>
<evidence type="ECO:0000259" key="5">
    <source>
        <dbReference type="Pfam" id="PF23335"/>
    </source>
</evidence>
<feature type="repeat" description="WD" evidence="4">
    <location>
        <begin position="111"/>
        <end position="143"/>
    </location>
</feature>
<dbReference type="Pfam" id="PF00400">
    <property type="entry name" value="WD40"/>
    <property type="match status" value="2"/>
</dbReference>
<keyword evidence="3" id="KW-0966">Cell projection</keyword>
<feature type="domain" description="IFT80 second beta-propeller" evidence="5">
    <location>
        <begin position="311"/>
        <end position="608"/>
    </location>
</feature>
<dbReference type="Gene3D" id="2.130.10.10">
    <property type="entry name" value="YVTN repeat-like/Quinoprotein amine dehydrogenase"/>
    <property type="match status" value="1"/>
</dbReference>
<comment type="subcellular location">
    <subcellularLocation>
        <location evidence="1">Cell projection</location>
        <location evidence="1">Cilium</location>
    </subcellularLocation>
</comment>
<dbReference type="Pfam" id="PF23335">
    <property type="entry name" value="Beta-prop_IFT80_2nd"/>
    <property type="match status" value="1"/>
</dbReference>
<dbReference type="Proteomes" id="UP000078046">
    <property type="component" value="Unassembled WGS sequence"/>
</dbReference>
<gene>
    <name evidence="7" type="ORF">A3Q56_06107</name>
</gene>
<keyword evidence="4" id="KW-0853">WD repeat</keyword>
<dbReference type="AlphaFoldDB" id="A0A177AXF5"/>
<dbReference type="SMART" id="SM00320">
    <property type="entry name" value="WD40"/>
    <property type="match status" value="5"/>
</dbReference>
<dbReference type="SUPFAM" id="SSF50978">
    <property type="entry name" value="WD40 repeat-like"/>
    <property type="match status" value="2"/>
</dbReference>
<sequence length="778" mass="88321">MKLVLNADLKSLTSKNQSYITDITWISLDEIYCTSDSDEVLKINFTKNEITSLLTLPNDLYPTSIKSFQSKGRGSTSTQRSVTNEKDVCIIVSTDGKLIIINKLGKIEKIIEAHVGAILCAEWSFIGSTIATAGEDHQLKVWSKSGMLRCSLVKSNHPIHDLAWSPDSSKIVYCSNCNITIKPFKTNQKIISWRAHDGLVTKVGWNSVNNLIISGGEDCKYKLWDNFGRLIYSSNKFSYPIIALCWAKNGEYFCVASSNIIKLCNKRGWAHSLNQYPINHGSVVSLAWSYDSSKLAIGTGSGRIFSAHIADRYYEWSNYNITLKTPQIVETTNVIDDTTEKLDFKDCIVIVSIRYHHLIVITESQCFIYSVKNWNTPTIFDLKENNVSTIVQSKRHFLLVDDGNLYVYAYEGRLTANPNTKTAKDTAASIYTYKMLSLTDNTIAVAGLSEKSVIQLYDISVQKSSVAQNTKYKHLKPIKCISMNQYTYYEKSANDHELLAFIDEDFDLYLLSMENSLTNSRCLQLASMLSDILWNETYPILTGVGEGRCKVWTHPDAAFVDSELMNMSIIDKSIYEFGNSPELYGFIDDKIFFEQSDGSRVLLTIPIYICILYQLAAKRQWPQCVNLCQLEINPVLWTILAIMSIKLKNVKVAKYAFTATNQIHKIEYIQKIKNKFQTDKIKKKDSEYSVHRLSQLYSSLVDSEAQLLHTNNLEEATILNLKACNWAKAKELSKSDTEMSQLISSFHSEYLKNTGQLEEKDYEKTEKVAEKLLSSNIF</sequence>
<evidence type="ECO:0000313" key="7">
    <source>
        <dbReference type="EMBL" id="OAF66182.1"/>
    </source>
</evidence>
<dbReference type="InterPro" id="IPR001680">
    <property type="entry name" value="WD40_rpt"/>
</dbReference>
<dbReference type="PROSITE" id="PS50294">
    <property type="entry name" value="WD_REPEATS_REGION"/>
    <property type="match status" value="2"/>
</dbReference>
<evidence type="ECO:0000256" key="1">
    <source>
        <dbReference type="ARBA" id="ARBA00004138"/>
    </source>
</evidence>
<evidence type="ECO:0000256" key="4">
    <source>
        <dbReference type="PROSITE-ProRule" id="PRU00221"/>
    </source>
</evidence>
<comment type="caution">
    <text evidence="7">The sequence shown here is derived from an EMBL/GenBank/DDBJ whole genome shotgun (WGS) entry which is preliminary data.</text>
</comment>
<dbReference type="PROSITE" id="PS50082">
    <property type="entry name" value="WD_REPEATS_2"/>
    <property type="match status" value="2"/>
</dbReference>
<evidence type="ECO:0000313" key="8">
    <source>
        <dbReference type="Proteomes" id="UP000078046"/>
    </source>
</evidence>
<name>A0A177AXF5_9BILA</name>
<evidence type="ECO:0000256" key="3">
    <source>
        <dbReference type="ARBA" id="ARBA00023273"/>
    </source>
</evidence>
<dbReference type="OrthoDB" id="408728at2759"/>
<dbReference type="PANTHER" id="PTHR24098">
    <property type="entry name" value="OUTER SEGMENT 5"/>
    <property type="match status" value="1"/>
</dbReference>
<organism evidence="7 8">
    <name type="scientific">Intoshia linei</name>
    <dbReference type="NCBI Taxonomy" id="1819745"/>
    <lineage>
        <taxon>Eukaryota</taxon>
        <taxon>Metazoa</taxon>
        <taxon>Spiralia</taxon>
        <taxon>Lophotrochozoa</taxon>
        <taxon>Mesozoa</taxon>
        <taxon>Orthonectida</taxon>
        <taxon>Rhopaluridae</taxon>
        <taxon>Intoshia</taxon>
    </lineage>
</organism>
<dbReference type="InterPro" id="IPR036322">
    <property type="entry name" value="WD40_repeat_dom_sf"/>
</dbReference>
<evidence type="ECO:0000259" key="6">
    <source>
        <dbReference type="Pfam" id="PF23387"/>
    </source>
</evidence>
<dbReference type="GO" id="GO:0060271">
    <property type="term" value="P:cilium assembly"/>
    <property type="evidence" value="ECO:0007669"/>
    <property type="project" value="TreeGrafter"/>
</dbReference>
<dbReference type="PANTHER" id="PTHR24098:SF0">
    <property type="entry name" value="OUTER SEGMENT 5"/>
    <property type="match status" value="1"/>
</dbReference>
<dbReference type="EMBL" id="LWCA01001010">
    <property type="protein sequence ID" value="OAF66182.1"/>
    <property type="molecule type" value="Genomic_DNA"/>
</dbReference>
<dbReference type="Pfam" id="PF23387">
    <property type="entry name" value="TPR_IFT80_172"/>
    <property type="match status" value="1"/>
</dbReference>
<keyword evidence="2" id="KW-0969">Cilium</keyword>
<feature type="domain" description="IFT80/172/WDR35 TPR" evidence="6">
    <location>
        <begin position="636"/>
        <end position="761"/>
    </location>
</feature>
<accession>A0A177AXF5</accession>
<dbReference type="GO" id="GO:0005929">
    <property type="term" value="C:cilium"/>
    <property type="evidence" value="ECO:0007669"/>
    <property type="project" value="UniProtKB-SubCell"/>
</dbReference>
<feature type="repeat" description="WD" evidence="4">
    <location>
        <begin position="193"/>
        <end position="225"/>
    </location>
</feature>